<keyword evidence="3" id="KW-1185">Reference proteome</keyword>
<name>A0ABS8NI20_9BACT</name>
<dbReference type="Proteomes" id="UP001430306">
    <property type="component" value="Unassembled WGS sequence"/>
</dbReference>
<comment type="caution">
    <text evidence="2">The sequence shown here is derived from an EMBL/GenBank/DDBJ whole genome shotgun (WGS) entry which is preliminary data.</text>
</comment>
<feature type="region of interest" description="Disordered" evidence="1">
    <location>
        <begin position="66"/>
        <end position="95"/>
    </location>
</feature>
<gene>
    <name evidence="2" type="ORF">LOC71_13085</name>
</gene>
<evidence type="ECO:0000313" key="2">
    <source>
        <dbReference type="EMBL" id="MCC9643212.1"/>
    </source>
</evidence>
<feature type="compositionally biased region" description="Polar residues" evidence="1">
    <location>
        <begin position="85"/>
        <end position="95"/>
    </location>
</feature>
<reference evidence="2" key="1">
    <citation type="submission" date="2021-11" db="EMBL/GenBank/DDBJ databases">
        <title>Genome sequence.</title>
        <authorList>
            <person name="Sun Q."/>
        </authorList>
    </citation>
    <scope>NUCLEOTIDE SEQUENCE</scope>
    <source>
        <strain evidence="2">JC740</strain>
    </source>
</reference>
<protein>
    <recommendedName>
        <fullName evidence="4">Secreted protein</fullName>
    </recommendedName>
</protein>
<evidence type="ECO:0000313" key="3">
    <source>
        <dbReference type="Proteomes" id="UP001430306"/>
    </source>
</evidence>
<organism evidence="2 3">
    <name type="scientific">Rhodopirellula halodulae</name>
    <dbReference type="NCBI Taxonomy" id="2894198"/>
    <lineage>
        <taxon>Bacteria</taxon>
        <taxon>Pseudomonadati</taxon>
        <taxon>Planctomycetota</taxon>
        <taxon>Planctomycetia</taxon>
        <taxon>Pirellulales</taxon>
        <taxon>Pirellulaceae</taxon>
        <taxon>Rhodopirellula</taxon>
    </lineage>
</organism>
<sequence length="152" mass="16497">MNPRPLLLKLQRRLVQCVLVIAMLYQMGACPCGCLEHNAWLQLLGGFSHADGHPHPSLVQLSQNDSATTAAGEVSNSDDHDCTGEPTTLYTRSSRNPMPANGDCVQSLDFVDTANGAFGALMVVADERRRGIDLRGPNVRALSRPALQVFRL</sequence>
<evidence type="ECO:0008006" key="4">
    <source>
        <dbReference type="Google" id="ProtNLM"/>
    </source>
</evidence>
<accession>A0ABS8NI20</accession>
<proteinExistence type="predicted"/>
<evidence type="ECO:0000256" key="1">
    <source>
        <dbReference type="SAM" id="MobiDB-lite"/>
    </source>
</evidence>
<dbReference type="EMBL" id="JAJKFW010000023">
    <property type="protein sequence ID" value="MCC9643212.1"/>
    <property type="molecule type" value="Genomic_DNA"/>
</dbReference>